<feature type="compositionally biased region" description="Basic residues" evidence="1">
    <location>
        <begin position="1"/>
        <end position="22"/>
    </location>
</feature>
<keyword evidence="3" id="KW-1185">Reference proteome</keyword>
<gene>
    <name evidence="2" type="ORF">P280DRAFT_32288</name>
</gene>
<dbReference type="Proteomes" id="UP000799753">
    <property type="component" value="Unassembled WGS sequence"/>
</dbReference>
<feature type="region of interest" description="Disordered" evidence="1">
    <location>
        <begin position="1"/>
        <end position="177"/>
    </location>
</feature>
<evidence type="ECO:0000313" key="3">
    <source>
        <dbReference type="Proteomes" id="UP000799753"/>
    </source>
</evidence>
<feature type="compositionally biased region" description="Pro residues" evidence="1">
    <location>
        <begin position="84"/>
        <end position="95"/>
    </location>
</feature>
<evidence type="ECO:0000256" key="1">
    <source>
        <dbReference type="SAM" id="MobiDB-lite"/>
    </source>
</evidence>
<feature type="compositionally biased region" description="Basic and acidic residues" evidence="1">
    <location>
        <begin position="137"/>
        <end position="153"/>
    </location>
</feature>
<feature type="compositionally biased region" description="Basic and acidic residues" evidence="1">
    <location>
        <begin position="116"/>
        <end position="130"/>
    </location>
</feature>
<name>A0A6A6S223_9PLEO</name>
<dbReference type="AlphaFoldDB" id="A0A6A6S223"/>
<feature type="compositionally biased region" description="Low complexity" evidence="1">
    <location>
        <begin position="73"/>
        <end position="83"/>
    </location>
</feature>
<dbReference type="EMBL" id="MU006785">
    <property type="protein sequence ID" value="KAF2640284.1"/>
    <property type="molecule type" value="Genomic_DNA"/>
</dbReference>
<proteinExistence type="predicted"/>
<evidence type="ECO:0000313" key="2">
    <source>
        <dbReference type="EMBL" id="KAF2640284.1"/>
    </source>
</evidence>
<organism evidence="2 3">
    <name type="scientific">Massarina eburnea CBS 473.64</name>
    <dbReference type="NCBI Taxonomy" id="1395130"/>
    <lineage>
        <taxon>Eukaryota</taxon>
        <taxon>Fungi</taxon>
        <taxon>Dikarya</taxon>
        <taxon>Ascomycota</taxon>
        <taxon>Pezizomycotina</taxon>
        <taxon>Dothideomycetes</taxon>
        <taxon>Pleosporomycetidae</taxon>
        <taxon>Pleosporales</taxon>
        <taxon>Massarineae</taxon>
        <taxon>Massarinaceae</taxon>
        <taxon>Massarina</taxon>
    </lineage>
</organism>
<protein>
    <submittedName>
        <fullName evidence="2">Uncharacterized protein</fullName>
    </submittedName>
</protein>
<accession>A0A6A6S223</accession>
<reference evidence="2" key="1">
    <citation type="journal article" date="2020" name="Stud. Mycol.">
        <title>101 Dothideomycetes genomes: a test case for predicting lifestyles and emergence of pathogens.</title>
        <authorList>
            <person name="Haridas S."/>
            <person name="Albert R."/>
            <person name="Binder M."/>
            <person name="Bloem J."/>
            <person name="Labutti K."/>
            <person name="Salamov A."/>
            <person name="Andreopoulos B."/>
            <person name="Baker S."/>
            <person name="Barry K."/>
            <person name="Bills G."/>
            <person name="Bluhm B."/>
            <person name="Cannon C."/>
            <person name="Castanera R."/>
            <person name="Culley D."/>
            <person name="Daum C."/>
            <person name="Ezra D."/>
            <person name="Gonzalez J."/>
            <person name="Henrissat B."/>
            <person name="Kuo A."/>
            <person name="Liang C."/>
            <person name="Lipzen A."/>
            <person name="Lutzoni F."/>
            <person name="Magnuson J."/>
            <person name="Mondo S."/>
            <person name="Nolan M."/>
            <person name="Ohm R."/>
            <person name="Pangilinan J."/>
            <person name="Park H.-J."/>
            <person name="Ramirez L."/>
            <person name="Alfaro M."/>
            <person name="Sun H."/>
            <person name="Tritt A."/>
            <person name="Yoshinaga Y."/>
            <person name="Zwiers L.-H."/>
            <person name="Turgeon B."/>
            <person name="Goodwin S."/>
            <person name="Spatafora J."/>
            <person name="Crous P."/>
            <person name="Grigoriev I."/>
        </authorList>
    </citation>
    <scope>NUCLEOTIDE SEQUENCE</scope>
    <source>
        <strain evidence="2">CBS 473.64</strain>
    </source>
</reference>
<feature type="compositionally biased region" description="Basic and acidic residues" evidence="1">
    <location>
        <begin position="57"/>
        <end position="68"/>
    </location>
</feature>
<sequence length="177" mass="20722">MDSFHFAHRRSTTHQQRKHQRNRKEQQYKIVFHPSPSPQPPFVADIHAPPPFNSRLRPTETEPEEMRMKASHIPIPFINTTTFPFPPIIPQPQPQPSQTNPGRNVQKAPPPPTANEPKEKAHPTKRQYRDIRRKSRNKTEGLKEHRTQQDKTRLITSKKPAVQVWFERAPKYANTRG</sequence>